<dbReference type="PANTHER" id="PTHR43600:SF2">
    <property type="entry name" value="F420-NON-REDUCING HYDROGENASE VHU SUBUNIT A"/>
    <property type="match status" value="1"/>
</dbReference>
<comment type="cofactor">
    <cofactor evidence="6">
        <name>Fe cation</name>
        <dbReference type="ChEBI" id="CHEBI:24875"/>
    </cofactor>
</comment>
<feature type="compositionally biased region" description="Basic and acidic residues" evidence="8">
    <location>
        <begin position="488"/>
        <end position="497"/>
    </location>
</feature>
<protein>
    <submittedName>
        <fullName evidence="9">Ni/Fe hydrogenase subunit alpha</fullName>
    </submittedName>
</protein>
<keyword evidence="5 7" id="KW-0560">Oxidoreductase</keyword>
<dbReference type="GO" id="GO:0008901">
    <property type="term" value="F:ferredoxin hydrogenase activity"/>
    <property type="evidence" value="ECO:0007669"/>
    <property type="project" value="InterPro"/>
</dbReference>
<dbReference type="PANTHER" id="PTHR43600">
    <property type="entry name" value="COENZYME F420 HYDROGENASE, SUBUNIT ALPHA"/>
    <property type="match status" value="1"/>
</dbReference>
<dbReference type="EMBL" id="VYGV01000016">
    <property type="protein sequence ID" value="NWF46978.1"/>
    <property type="molecule type" value="Genomic_DNA"/>
</dbReference>
<proteinExistence type="inferred from homology"/>
<evidence type="ECO:0000256" key="6">
    <source>
        <dbReference type="PIRSR" id="PIRSR601501-1"/>
    </source>
</evidence>
<dbReference type="RefSeq" id="WP_177136885.1">
    <property type="nucleotide sequence ID" value="NZ_VYGV01000016.1"/>
</dbReference>
<feature type="binding site" evidence="6">
    <location>
        <position position="77"/>
    </location>
    <ligand>
        <name>Ni(2+)</name>
        <dbReference type="ChEBI" id="CHEBI:49786"/>
    </ligand>
</feature>
<dbReference type="Pfam" id="PF00374">
    <property type="entry name" value="NiFeSe_Hases"/>
    <property type="match status" value="2"/>
</dbReference>
<feature type="binding site" evidence="6">
    <location>
        <position position="465"/>
    </location>
    <ligand>
        <name>Mg(2+)</name>
        <dbReference type="ChEBI" id="CHEBI:18420"/>
    </ligand>
</feature>
<accession>A0A7Y8KZB3</accession>
<feature type="binding site" evidence="6">
    <location>
        <position position="413"/>
    </location>
    <ligand>
        <name>Mg(2+)</name>
        <dbReference type="ChEBI" id="CHEBI:18420"/>
    </ligand>
</feature>
<comment type="cofactor">
    <cofactor evidence="1 6">
        <name>Ni(2+)</name>
        <dbReference type="ChEBI" id="CHEBI:49786"/>
    </cofactor>
</comment>
<organism evidence="9 10">
    <name type="scientific">Hydrogenophaga aromaticivorans</name>
    <dbReference type="NCBI Taxonomy" id="2610898"/>
    <lineage>
        <taxon>Bacteria</taxon>
        <taxon>Pseudomonadati</taxon>
        <taxon>Pseudomonadota</taxon>
        <taxon>Betaproteobacteria</taxon>
        <taxon>Burkholderiales</taxon>
        <taxon>Comamonadaceae</taxon>
        <taxon>Hydrogenophaga</taxon>
    </lineage>
</organism>
<feature type="binding site" evidence="6">
    <location>
        <position position="58"/>
    </location>
    <ligand>
        <name>Mg(2+)</name>
        <dbReference type="ChEBI" id="CHEBI:18420"/>
    </ligand>
</feature>
<gene>
    <name evidence="9" type="ORF">F3K02_17210</name>
</gene>
<dbReference type="PROSITE" id="PS00508">
    <property type="entry name" value="NI_HGENASE_L_2"/>
    <property type="match status" value="1"/>
</dbReference>
<keyword evidence="6" id="KW-0408">Iron</keyword>
<dbReference type="SUPFAM" id="SSF56762">
    <property type="entry name" value="HydB/Nqo4-like"/>
    <property type="match status" value="1"/>
</dbReference>
<feature type="binding site" evidence="6">
    <location>
        <position position="80"/>
    </location>
    <ligand>
        <name>Fe cation</name>
        <dbReference type="ChEBI" id="CHEBI:24875"/>
    </ligand>
</feature>
<dbReference type="AlphaFoldDB" id="A0A7Y8KZB3"/>
<feature type="region of interest" description="Disordered" evidence="8">
    <location>
        <begin position="488"/>
        <end position="508"/>
    </location>
</feature>
<dbReference type="PROSITE" id="PS00507">
    <property type="entry name" value="NI_HGENASE_L_1"/>
    <property type="match status" value="1"/>
</dbReference>
<dbReference type="Proteomes" id="UP000545507">
    <property type="component" value="Unassembled WGS sequence"/>
</dbReference>
<evidence type="ECO:0000256" key="1">
    <source>
        <dbReference type="ARBA" id="ARBA00001967"/>
    </source>
</evidence>
<keyword evidence="4 6" id="KW-0479">Metal-binding</keyword>
<dbReference type="GO" id="GO:0016151">
    <property type="term" value="F:nickel cation binding"/>
    <property type="evidence" value="ECO:0007669"/>
    <property type="project" value="InterPro"/>
</dbReference>
<evidence type="ECO:0000256" key="5">
    <source>
        <dbReference type="ARBA" id="ARBA00023002"/>
    </source>
</evidence>
<keyword evidence="10" id="KW-1185">Reference proteome</keyword>
<comment type="similarity">
    <text evidence="2 7">Belongs to the [NiFe]/[NiFeSe] hydrogenase large subunit family.</text>
</comment>
<evidence type="ECO:0000256" key="8">
    <source>
        <dbReference type="SAM" id="MobiDB-lite"/>
    </source>
</evidence>
<comment type="caution">
    <text evidence="9">The sequence shown here is derived from an EMBL/GenBank/DDBJ whole genome shotgun (WGS) entry which is preliminary data.</text>
</comment>
<sequence length="508" mass="55846">MTEATRPLETAAEPQGLRRIVIDPVSRVEGHGKVTLLLDDDNRIQQVRLHIVEFRGFEQFIVGRPYWEVPVMVQRLCGICPVSHHLAATKALDRVVGGWPVPEAADKIRRLMHYGQIVQSHALHFFHLSSPDLLFGFDADVAQRNIVGVAMAHPEAARQGVMLRKFGQEVIRITAGKRVHGTGSIPGGMNRAVDPAERDVLRAQLSQVLAWAEAAVDLAERLHTGLPQHLVGFAETPAAMMSLVGPGGAMEFYDGMLRVREADGRIAVDGFEDQRYRELIGEGVKPWTYMKFPYRLTLGPDAGWYRVGPLARVQNCDFIPTPRAEARRQAFVAAHGGRPVHAVLATHWARMIELLHGVEVVADLLDDPVILGGPLIATGERQRGGVGIIEAPRGTLIHEYEVGDDDLVTRCNLIVSTTHNNQAMNEAVRSVALQYLDGQTITEPLLNHIEVAIRAYDPCLSCATHALGQMPLAVTLRNARGEVLDHVHRSSRGDTVRGTRPHSAEAAL</sequence>
<evidence type="ECO:0000313" key="9">
    <source>
        <dbReference type="EMBL" id="NWF46978.1"/>
    </source>
</evidence>
<evidence type="ECO:0000256" key="2">
    <source>
        <dbReference type="ARBA" id="ARBA00009292"/>
    </source>
</evidence>
<dbReference type="InterPro" id="IPR029014">
    <property type="entry name" value="NiFe-Hase_large"/>
</dbReference>
<evidence type="ECO:0000256" key="4">
    <source>
        <dbReference type="ARBA" id="ARBA00022723"/>
    </source>
</evidence>
<feature type="binding site" evidence="6">
    <location>
        <position position="80"/>
    </location>
    <ligand>
        <name>Ni(2+)</name>
        <dbReference type="ChEBI" id="CHEBI:49786"/>
    </ligand>
</feature>
<keyword evidence="3 6" id="KW-0533">Nickel</keyword>
<dbReference type="InterPro" id="IPR001501">
    <property type="entry name" value="Ni-dep_hyd_lsu"/>
</dbReference>
<feature type="binding site" evidence="6">
    <location>
        <position position="459"/>
    </location>
    <ligand>
        <name>Ni(2+)</name>
        <dbReference type="ChEBI" id="CHEBI:49786"/>
    </ligand>
</feature>
<keyword evidence="6" id="KW-0460">Magnesium</keyword>
<feature type="binding site" evidence="6">
    <location>
        <position position="462"/>
    </location>
    <ligand>
        <name>Fe cation</name>
        <dbReference type="ChEBI" id="CHEBI:24875"/>
    </ligand>
</feature>
<evidence type="ECO:0000313" key="10">
    <source>
        <dbReference type="Proteomes" id="UP000545507"/>
    </source>
</evidence>
<evidence type="ECO:0000256" key="7">
    <source>
        <dbReference type="RuleBase" id="RU003896"/>
    </source>
</evidence>
<dbReference type="InterPro" id="IPR018194">
    <property type="entry name" value="Ni-dep_hyd_lsu_Ni_BS"/>
</dbReference>
<dbReference type="Gene3D" id="1.10.645.10">
    <property type="entry name" value="Cytochrome-c3 Hydrogenase, chain B"/>
    <property type="match status" value="1"/>
</dbReference>
<name>A0A7Y8KZB3_9BURK</name>
<reference evidence="9 10" key="1">
    <citation type="submission" date="2019-09" db="EMBL/GenBank/DDBJ databases">
        <title>Hydrogenophaga aromatica sp. nov., isolated from a para-xylene-degrading enrichment culture.</title>
        <authorList>
            <person name="Tancsics A."/>
            <person name="Banerjee S."/>
        </authorList>
    </citation>
    <scope>NUCLEOTIDE SEQUENCE [LARGE SCALE GENOMIC DNA]</scope>
    <source>
        <strain evidence="9 10">D2P1</strain>
    </source>
</reference>
<evidence type="ECO:0000256" key="3">
    <source>
        <dbReference type="ARBA" id="ARBA00022596"/>
    </source>
</evidence>